<evidence type="ECO:0000256" key="1">
    <source>
        <dbReference type="SAM" id="SignalP"/>
    </source>
</evidence>
<keyword evidence="1" id="KW-0732">Signal</keyword>
<accession>A0A238W1B3</accession>
<name>A0A238W1B3_9FLAO</name>
<dbReference type="Pfam" id="PF11276">
    <property type="entry name" value="DUF3078"/>
    <property type="match status" value="1"/>
</dbReference>
<dbReference type="RefSeq" id="WP_089369917.1">
    <property type="nucleotide sequence ID" value="NZ_BMEP01000002.1"/>
</dbReference>
<dbReference type="EMBL" id="FZNY01000001">
    <property type="protein sequence ID" value="SNR40187.1"/>
    <property type="molecule type" value="Genomic_DNA"/>
</dbReference>
<keyword evidence="3" id="KW-1185">Reference proteome</keyword>
<dbReference type="InterPro" id="IPR021428">
    <property type="entry name" value="DUF3078"/>
</dbReference>
<reference evidence="2 3" key="1">
    <citation type="submission" date="2017-06" db="EMBL/GenBank/DDBJ databases">
        <authorList>
            <person name="Kim H.J."/>
            <person name="Triplett B.A."/>
        </authorList>
    </citation>
    <scope>NUCLEOTIDE SEQUENCE [LARGE SCALE GENOMIC DNA]</scope>
    <source>
        <strain evidence="2 3">DSM 25597</strain>
    </source>
</reference>
<sequence length="324" mass="37377">MRTYILFLTCFLSLSLFAQEKEKTEKTKKDSIETGWKSKGMLELLFNQSAFNDEWQGGGTSNVAGNFNLNQDLNYKTKKISWDTKLLTNIGLAIARDQEFVRKTTDRFEINSIFGSKIPETKWYYSGIINFRTQLLAGFEFFNRNVLNDNEEIVEVVQDRRKITDAFSPAYLQSGPGILWKESDNFKVNLAPATARFIFVNKRFTRVDENDPEALENYVPFFGVEANRTTRFELGASLSAYYKEELLKNIVFENTLNLYSDYLEETKNVDLDYTLNIAMTVNKYITTNVALQLIYDENAISGLQVREVLGVGLKYSFLDWKSQS</sequence>
<evidence type="ECO:0000313" key="3">
    <source>
        <dbReference type="Proteomes" id="UP000198379"/>
    </source>
</evidence>
<dbReference type="OrthoDB" id="1495718at2"/>
<proteinExistence type="predicted"/>
<gene>
    <name evidence="2" type="ORF">SAMN06265376_101586</name>
</gene>
<dbReference type="AlphaFoldDB" id="A0A238W1B3"/>
<evidence type="ECO:0000313" key="2">
    <source>
        <dbReference type="EMBL" id="SNR40187.1"/>
    </source>
</evidence>
<evidence type="ECO:0008006" key="4">
    <source>
        <dbReference type="Google" id="ProtNLM"/>
    </source>
</evidence>
<protein>
    <recommendedName>
        <fullName evidence="4">DUF3078 domain-containing protein</fullName>
    </recommendedName>
</protein>
<organism evidence="2 3">
    <name type="scientific">Dokdonia pacifica</name>
    <dbReference type="NCBI Taxonomy" id="1627892"/>
    <lineage>
        <taxon>Bacteria</taxon>
        <taxon>Pseudomonadati</taxon>
        <taxon>Bacteroidota</taxon>
        <taxon>Flavobacteriia</taxon>
        <taxon>Flavobacteriales</taxon>
        <taxon>Flavobacteriaceae</taxon>
        <taxon>Dokdonia</taxon>
    </lineage>
</organism>
<dbReference type="Proteomes" id="UP000198379">
    <property type="component" value="Unassembled WGS sequence"/>
</dbReference>
<feature type="chain" id="PRO_5012421275" description="DUF3078 domain-containing protein" evidence="1">
    <location>
        <begin position="19"/>
        <end position="324"/>
    </location>
</feature>
<feature type="signal peptide" evidence="1">
    <location>
        <begin position="1"/>
        <end position="18"/>
    </location>
</feature>